<keyword evidence="2" id="KW-1185">Reference proteome</keyword>
<dbReference type="Proteomes" id="UP000598120">
    <property type="component" value="Unassembled WGS sequence"/>
</dbReference>
<sequence>MKTKFKISLLILIIGISNLTFGQETQKLPNNELREIIELALNLPELQQYFHIDTNPERLPLKLKEFGEINSTNLSGVEKFGTEILILKKEELKQKNITDYLNVGDWTYVGNTLRLQLEYQIEGITANFMFERIDSKWKIKSTELWEE</sequence>
<gene>
    <name evidence="1" type="ORF">GCM10011531_04170</name>
</gene>
<evidence type="ECO:0000313" key="1">
    <source>
        <dbReference type="EMBL" id="GFZ77868.1"/>
    </source>
</evidence>
<name>A0A8J2XIF1_9FLAO</name>
<organism evidence="1 2">
    <name type="scientific">Aquaticitalea lipolytica</name>
    <dbReference type="NCBI Taxonomy" id="1247562"/>
    <lineage>
        <taxon>Bacteria</taxon>
        <taxon>Pseudomonadati</taxon>
        <taxon>Bacteroidota</taxon>
        <taxon>Flavobacteriia</taxon>
        <taxon>Flavobacteriales</taxon>
        <taxon>Flavobacteriaceae</taxon>
        <taxon>Aquaticitalea</taxon>
    </lineage>
</organism>
<reference evidence="1 2" key="1">
    <citation type="journal article" date="2014" name="Int. J. Syst. Evol. Microbiol.">
        <title>Complete genome sequence of Corynebacterium casei LMG S-19264T (=DSM 44701T), isolated from a smear-ripened cheese.</title>
        <authorList>
            <consortium name="US DOE Joint Genome Institute (JGI-PGF)"/>
            <person name="Walter F."/>
            <person name="Albersmeier A."/>
            <person name="Kalinowski J."/>
            <person name="Ruckert C."/>
        </authorList>
    </citation>
    <scope>NUCLEOTIDE SEQUENCE [LARGE SCALE GENOMIC DNA]</scope>
    <source>
        <strain evidence="1 2">CGMCC 1.15295</strain>
    </source>
</reference>
<dbReference type="AlphaFoldDB" id="A0A8J2XIF1"/>
<dbReference type="EMBL" id="BMIC01000001">
    <property type="protein sequence ID" value="GFZ77868.1"/>
    <property type="molecule type" value="Genomic_DNA"/>
</dbReference>
<proteinExistence type="predicted"/>
<evidence type="ECO:0000313" key="2">
    <source>
        <dbReference type="Proteomes" id="UP000598120"/>
    </source>
</evidence>
<protein>
    <submittedName>
        <fullName evidence="1">Uncharacterized protein</fullName>
    </submittedName>
</protein>
<accession>A0A8J2XIF1</accession>
<comment type="caution">
    <text evidence="1">The sequence shown here is derived from an EMBL/GenBank/DDBJ whole genome shotgun (WGS) entry which is preliminary data.</text>
</comment>